<feature type="transmembrane region" description="Helical" evidence="6">
    <location>
        <begin position="20"/>
        <end position="38"/>
    </location>
</feature>
<evidence type="ECO:0008006" key="9">
    <source>
        <dbReference type="Google" id="ProtNLM"/>
    </source>
</evidence>
<keyword evidence="3 6" id="KW-1133">Transmembrane helix</keyword>
<evidence type="ECO:0000256" key="6">
    <source>
        <dbReference type="SAM" id="Phobius"/>
    </source>
</evidence>
<organism evidence="7 8">
    <name type="scientific">Ceratodon purpureus</name>
    <name type="common">Fire moss</name>
    <name type="synonym">Dicranum purpureum</name>
    <dbReference type="NCBI Taxonomy" id="3225"/>
    <lineage>
        <taxon>Eukaryota</taxon>
        <taxon>Viridiplantae</taxon>
        <taxon>Streptophyta</taxon>
        <taxon>Embryophyta</taxon>
        <taxon>Bryophyta</taxon>
        <taxon>Bryophytina</taxon>
        <taxon>Bryopsida</taxon>
        <taxon>Dicranidae</taxon>
        <taxon>Pseudoditrichales</taxon>
        <taxon>Ditrichaceae</taxon>
        <taxon>Ceratodon</taxon>
    </lineage>
</organism>
<keyword evidence="8" id="KW-1185">Reference proteome</keyword>
<dbReference type="GO" id="GO:0009734">
    <property type="term" value="P:auxin-activated signaling pathway"/>
    <property type="evidence" value="ECO:0007669"/>
    <property type="project" value="UniProtKB-KW"/>
</dbReference>
<evidence type="ECO:0000256" key="2">
    <source>
        <dbReference type="ARBA" id="ARBA00022692"/>
    </source>
</evidence>
<proteinExistence type="predicted"/>
<feature type="transmembrane region" description="Helical" evidence="6">
    <location>
        <begin position="58"/>
        <end position="77"/>
    </location>
</feature>
<dbReference type="Pfam" id="PF03547">
    <property type="entry name" value="Mem_trans"/>
    <property type="match status" value="1"/>
</dbReference>
<dbReference type="PANTHER" id="PTHR31419">
    <property type="entry name" value="PROTEIN PIN-LIKES 2"/>
    <property type="match status" value="1"/>
</dbReference>
<reference evidence="7" key="1">
    <citation type="submission" date="2020-06" db="EMBL/GenBank/DDBJ databases">
        <title>WGS assembly of Ceratodon purpureus strain R40.</title>
        <authorList>
            <person name="Carey S.B."/>
            <person name="Jenkins J."/>
            <person name="Shu S."/>
            <person name="Lovell J.T."/>
            <person name="Sreedasyam A."/>
            <person name="Maumus F."/>
            <person name="Tiley G.P."/>
            <person name="Fernandez-Pozo N."/>
            <person name="Barry K."/>
            <person name="Chen C."/>
            <person name="Wang M."/>
            <person name="Lipzen A."/>
            <person name="Daum C."/>
            <person name="Saski C.A."/>
            <person name="Payton A.C."/>
            <person name="Mcbreen J.C."/>
            <person name="Conrad R.E."/>
            <person name="Kollar L.M."/>
            <person name="Olsson S."/>
            <person name="Huttunen S."/>
            <person name="Landis J.B."/>
            <person name="Wickett N.J."/>
            <person name="Johnson M.G."/>
            <person name="Rensing S.A."/>
            <person name="Grimwood J."/>
            <person name="Schmutz J."/>
            <person name="Mcdaniel S.F."/>
        </authorList>
    </citation>
    <scope>NUCLEOTIDE SEQUENCE</scope>
    <source>
        <strain evidence="7">R40</strain>
    </source>
</reference>
<dbReference type="AlphaFoldDB" id="A0A8T0HQ88"/>
<dbReference type="PANTHER" id="PTHR31419:SF13">
    <property type="entry name" value="AUXIN EFFLUX CARRIER FAMILY PROTEIN"/>
    <property type="match status" value="1"/>
</dbReference>
<evidence type="ECO:0000256" key="4">
    <source>
        <dbReference type="ARBA" id="ARBA00023136"/>
    </source>
</evidence>
<dbReference type="Proteomes" id="UP000822688">
    <property type="component" value="Chromosome V"/>
</dbReference>
<feature type="transmembrane region" description="Helical" evidence="6">
    <location>
        <begin position="83"/>
        <end position="105"/>
    </location>
</feature>
<dbReference type="EMBL" id="CM026426">
    <property type="protein sequence ID" value="KAG0573074.1"/>
    <property type="molecule type" value="Genomic_DNA"/>
</dbReference>
<feature type="transmembrane region" description="Helical" evidence="6">
    <location>
        <begin position="114"/>
        <end position="135"/>
    </location>
</feature>
<name>A0A8T0HQ88_CERPU</name>
<protein>
    <recommendedName>
        <fullName evidence="9">PIN-like protein</fullName>
    </recommendedName>
</protein>
<keyword evidence="4 6" id="KW-0472">Membrane</keyword>
<evidence type="ECO:0000256" key="1">
    <source>
        <dbReference type="ARBA" id="ARBA00004141"/>
    </source>
</evidence>
<keyword evidence="5" id="KW-0927">Auxin signaling pathway</keyword>
<evidence type="ECO:0000313" key="8">
    <source>
        <dbReference type="Proteomes" id="UP000822688"/>
    </source>
</evidence>
<dbReference type="GO" id="GO:0016020">
    <property type="term" value="C:membrane"/>
    <property type="evidence" value="ECO:0007669"/>
    <property type="project" value="UniProtKB-SubCell"/>
</dbReference>
<evidence type="ECO:0000256" key="5">
    <source>
        <dbReference type="ARBA" id="ARBA00023294"/>
    </source>
</evidence>
<comment type="subcellular location">
    <subcellularLocation>
        <location evidence="1">Membrane</location>
        <topology evidence="1">Multi-pass membrane protein</topology>
    </subcellularLocation>
</comment>
<dbReference type="InterPro" id="IPR039305">
    <property type="entry name" value="PILS2/6"/>
</dbReference>
<sequence>MDPWMGYPVKGESVFTLLKFAVLPIAKVLVMCALGLLLPTRTVNILPANSRKQLSKLVFSLFLPCLIFTQLGKAVTVEKIIEWWFIPVNVVLAAVFGCLVGYAVAHLIKPPPKFFNFTVVFIGIGTQLSIFGFIVS</sequence>
<evidence type="ECO:0000256" key="3">
    <source>
        <dbReference type="ARBA" id="ARBA00022989"/>
    </source>
</evidence>
<gene>
    <name evidence="7" type="ORF">KC19_VG146600</name>
</gene>
<evidence type="ECO:0000313" key="7">
    <source>
        <dbReference type="EMBL" id="KAG0573074.1"/>
    </source>
</evidence>
<keyword evidence="2 6" id="KW-0812">Transmembrane</keyword>
<dbReference type="InterPro" id="IPR004776">
    <property type="entry name" value="Mem_transp_PIN-like"/>
</dbReference>
<dbReference type="GO" id="GO:0080162">
    <property type="term" value="P:endoplasmic reticulum to cytosol auxin transport"/>
    <property type="evidence" value="ECO:0007669"/>
    <property type="project" value="InterPro"/>
</dbReference>
<accession>A0A8T0HQ88</accession>
<comment type="caution">
    <text evidence="7">The sequence shown here is derived from an EMBL/GenBank/DDBJ whole genome shotgun (WGS) entry which is preliminary data.</text>
</comment>